<evidence type="ECO:0000256" key="2">
    <source>
        <dbReference type="ARBA" id="ARBA00006739"/>
    </source>
</evidence>
<evidence type="ECO:0000259" key="9">
    <source>
        <dbReference type="Pfam" id="PF00535"/>
    </source>
</evidence>
<keyword evidence="4 10" id="KW-0808">Transferase</keyword>
<dbReference type="InterPro" id="IPR001173">
    <property type="entry name" value="Glyco_trans_2-like"/>
</dbReference>
<dbReference type="GO" id="GO:0016757">
    <property type="term" value="F:glycosyltransferase activity"/>
    <property type="evidence" value="ECO:0007669"/>
    <property type="project" value="UniProtKB-KW"/>
</dbReference>
<dbReference type="EMBL" id="QZEZ01000002">
    <property type="protein sequence ID" value="RJK97205.1"/>
    <property type="molecule type" value="Genomic_DNA"/>
</dbReference>
<evidence type="ECO:0000256" key="1">
    <source>
        <dbReference type="ARBA" id="ARBA00004141"/>
    </source>
</evidence>
<gene>
    <name evidence="10" type="ORF">D5H78_06435</name>
</gene>
<comment type="subcellular location">
    <subcellularLocation>
        <location evidence="1">Membrane</location>
        <topology evidence="1">Multi-pass membrane protein</topology>
    </subcellularLocation>
</comment>
<keyword evidence="6 8" id="KW-1133">Transmembrane helix</keyword>
<keyword evidence="7 8" id="KW-0472">Membrane</keyword>
<dbReference type="Pfam" id="PF00535">
    <property type="entry name" value="Glycos_transf_2"/>
    <property type="match status" value="1"/>
</dbReference>
<name>A0A3A3Z1U0_9ACTN</name>
<dbReference type="Proteomes" id="UP000265614">
    <property type="component" value="Unassembled WGS sequence"/>
</dbReference>
<keyword evidence="3" id="KW-0328">Glycosyltransferase</keyword>
<evidence type="ECO:0000313" key="10">
    <source>
        <dbReference type="EMBL" id="RJK97205.1"/>
    </source>
</evidence>
<organism evidence="10 11">
    <name type="scientific">Vallicoccus soli</name>
    <dbReference type="NCBI Taxonomy" id="2339232"/>
    <lineage>
        <taxon>Bacteria</taxon>
        <taxon>Bacillati</taxon>
        <taxon>Actinomycetota</taxon>
        <taxon>Actinomycetes</taxon>
        <taxon>Motilibacterales</taxon>
        <taxon>Vallicoccaceae</taxon>
        <taxon>Vallicoccus</taxon>
    </lineage>
</organism>
<evidence type="ECO:0000313" key="11">
    <source>
        <dbReference type="Proteomes" id="UP000265614"/>
    </source>
</evidence>
<dbReference type="CDD" id="cd04187">
    <property type="entry name" value="DPM1_like_bac"/>
    <property type="match status" value="1"/>
</dbReference>
<comment type="similarity">
    <text evidence="2">Belongs to the glycosyltransferase 2 family.</text>
</comment>
<reference evidence="10 11" key="1">
    <citation type="submission" date="2018-09" db="EMBL/GenBank/DDBJ databases">
        <title>YIM 75000 draft genome.</title>
        <authorList>
            <person name="Tang S."/>
            <person name="Feng Y."/>
        </authorList>
    </citation>
    <scope>NUCLEOTIDE SEQUENCE [LARGE SCALE GENOMIC DNA]</scope>
    <source>
        <strain evidence="10 11">YIM 75000</strain>
    </source>
</reference>
<dbReference type="PANTHER" id="PTHR48090:SF1">
    <property type="entry name" value="PROPHAGE BACTOPRENOL GLUCOSYL TRANSFERASE HOMOLOG"/>
    <property type="match status" value="1"/>
</dbReference>
<dbReference type="InterPro" id="IPR050256">
    <property type="entry name" value="Glycosyltransferase_2"/>
</dbReference>
<evidence type="ECO:0000256" key="7">
    <source>
        <dbReference type="ARBA" id="ARBA00023136"/>
    </source>
</evidence>
<dbReference type="OrthoDB" id="9811884at2"/>
<dbReference type="AlphaFoldDB" id="A0A3A3Z1U0"/>
<evidence type="ECO:0000256" key="8">
    <source>
        <dbReference type="SAM" id="Phobius"/>
    </source>
</evidence>
<accession>A0A3A3Z1U0</accession>
<dbReference type="GO" id="GO:0005886">
    <property type="term" value="C:plasma membrane"/>
    <property type="evidence" value="ECO:0007669"/>
    <property type="project" value="TreeGrafter"/>
</dbReference>
<feature type="domain" description="Glycosyltransferase 2-like" evidence="9">
    <location>
        <begin position="4"/>
        <end position="168"/>
    </location>
</feature>
<evidence type="ECO:0000256" key="4">
    <source>
        <dbReference type="ARBA" id="ARBA00022679"/>
    </source>
</evidence>
<proteinExistence type="inferred from homology"/>
<sequence>MELSVVVPVYDEEDVLELFAARLRAALDPLGEPYEVVVVDDGSRDATPRLLEALRAGWPQLRVVRLRRNCGHQAALTAGLDRSRGAWVASIDADLQDPPELVPVMLTAARREGVDVVYGVRDDRTSDTWFKRRTAGLYYGLMRREAGADVPADAGDFRLLSRRVVDELAALPERHRVYRLLVPWLGHPSTVVAYRRDERAAGTSKYPLARMVRLGTDSLTSFSARPLRVATWCGVLGSLVCLLAMLTAVGAHLSGATVPGWASTFVAVLFVGAVQLLCLGLLGEYVGRLYAEAQHRPPYLVASDTADERRPTRPASWQR</sequence>
<evidence type="ECO:0000256" key="3">
    <source>
        <dbReference type="ARBA" id="ARBA00022676"/>
    </source>
</evidence>
<keyword evidence="11" id="KW-1185">Reference proteome</keyword>
<protein>
    <submittedName>
        <fullName evidence="10">Glycosyltransferase</fullName>
    </submittedName>
</protein>
<evidence type="ECO:0000256" key="5">
    <source>
        <dbReference type="ARBA" id="ARBA00022692"/>
    </source>
</evidence>
<feature type="transmembrane region" description="Helical" evidence="8">
    <location>
        <begin position="229"/>
        <end position="249"/>
    </location>
</feature>
<feature type="transmembrane region" description="Helical" evidence="8">
    <location>
        <begin position="261"/>
        <end position="282"/>
    </location>
</feature>
<keyword evidence="5 8" id="KW-0812">Transmembrane</keyword>
<dbReference type="SUPFAM" id="SSF53448">
    <property type="entry name" value="Nucleotide-diphospho-sugar transferases"/>
    <property type="match status" value="1"/>
</dbReference>
<dbReference type="InterPro" id="IPR029044">
    <property type="entry name" value="Nucleotide-diphossugar_trans"/>
</dbReference>
<dbReference type="PANTHER" id="PTHR48090">
    <property type="entry name" value="UNDECAPRENYL-PHOSPHATE 4-DEOXY-4-FORMAMIDO-L-ARABINOSE TRANSFERASE-RELATED"/>
    <property type="match status" value="1"/>
</dbReference>
<comment type="caution">
    <text evidence="10">The sequence shown here is derived from an EMBL/GenBank/DDBJ whole genome shotgun (WGS) entry which is preliminary data.</text>
</comment>
<dbReference type="Gene3D" id="3.90.550.10">
    <property type="entry name" value="Spore Coat Polysaccharide Biosynthesis Protein SpsA, Chain A"/>
    <property type="match status" value="1"/>
</dbReference>
<evidence type="ECO:0000256" key="6">
    <source>
        <dbReference type="ARBA" id="ARBA00022989"/>
    </source>
</evidence>